<organism evidence="1 2">
    <name type="scientific">Cyphomyrmex costatus</name>
    <dbReference type="NCBI Taxonomy" id="456900"/>
    <lineage>
        <taxon>Eukaryota</taxon>
        <taxon>Metazoa</taxon>
        <taxon>Ecdysozoa</taxon>
        <taxon>Arthropoda</taxon>
        <taxon>Hexapoda</taxon>
        <taxon>Insecta</taxon>
        <taxon>Pterygota</taxon>
        <taxon>Neoptera</taxon>
        <taxon>Endopterygota</taxon>
        <taxon>Hymenoptera</taxon>
        <taxon>Apocrita</taxon>
        <taxon>Aculeata</taxon>
        <taxon>Formicoidea</taxon>
        <taxon>Formicidae</taxon>
        <taxon>Myrmicinae</taxon>
        <taxon>Cyphomyrmex</taxon>
    </lineage>
</organism>
<dbReference type="AlphaFoldDB" id="A0A151ICK1"/>
<name>A0A151ICK1_9HYME</name>
<gene>
    <name evidence="1" type="ORF">ALC62_11489</name>
</gene>
<evidence type="ECO:0000313" key="1">
    <source>
        <dbReference type="EMBL" id="KYM97814.1"/>
    </source>
</evidence>
<keyword evidence="2" id="KW-1185">Reference proteome</keyword>
<dbReference type="EMBL" id="KQ978039">
    <property type="protein sequence ID" value="KYM97814.1"/>
    <property type="molecule type" value="Genomic_DNA"/>
</dbReference>
<dbReference type="InterPro" id="IPR036397">
    <property type="entry name" value="RNaseH_sf"/>
</dbReference>
<evidence type="ECO:0000313" key="2">
    <source>
        <dbReference type="Proteomes" id="UP000078542"/>
    </source>
</evidence>
<dbReference type="Proteomes" id="UP000078542">
    <property type="component" value="Unassembled WGS sequence"/>
</dbReference>
<dbReference type="GO" id="GO:0003676">
    <property type="term" value="F:nucleic acid binding"/>
    <property type="evidence" value="ECO:0007669"/>
    <property type="project" value="InterPro"/>
</dbReference>
<protein>
    <submittedName>
        <fullName evidence="1">Putative nuclease HARBI1</fullName>
    </submittedName>
</protein>
<dbReference type="STRING" id="456900.A0A151ICK1"/>
<proteinExistence type="predicted"/>
<dbReference type="SUPFAM" id="SSF53098">
    <property type="entry name" value="Ribonuclease H-like"/>
    <property type="match status" value="1"/>
</dbReference>
<dbReference type="Gene3D" id="3.30.420.10">
    <property type="entry name" value="Ribonuclease H-like superfamily/Ribonuclease H"/>
    <property type="match status" value="1"/>
</dbReference>
<sequence length="508" mass="58405">MMLLERIEGEIRHKSNHNNPISPVIQLLVAIRFYATGSYLITVADFSGISESSAQRIVHRHTMYTSTMVSPIIAALNNEFIKLLTSTEQIRQNQKKFFQIAKFINVIGCMDCTHIRIELYGGEEAEVYRNRKGIFTINIQTICDSTLKFLDIVAISRDLQLTDPQFHLSADIDLLIGAELFWNLLCVGQIKSSDKHPTLQKTQLGWLDLSGSHTQQRADEFETPRSSGVSLNEALLVGPVVQQDLISILIRFRFFVYSITADIIKMYRQILIHPSQTSLQRILELVTSLTSEAFIAAFKRFISRMGKPVHMYSDNGTTFIGAQKIIKELYDVFNKQEKQDGIKRFLGEQKIHWSFIPLNAPHFGGLWEAGVKSVKHHLTRVVGEAHLTYEEMQTVLCMKKRDQKEWAGESMERKRYLGEKVRSSKSCEAYARVTGIPGYMSKNRRTDGKKIQMVARWRCGNELKGNMYWLKEEERKCRICGKERETLRHVKRCMNNEGGVRSKNRCVE</sequence>
<dbReference type="InterPro" id="IPR012337">
    <property type="entry name" value="RNaseH-like_sf"/>
</dbReference>
<accession>A0A151ICK1</accession>
<dbReference type="PANTHER" id="PTHR47331">
    <property type="entry name" value="PHD-TYPE DOMAIN-CONTAINING PROTEIN"/>
    <property type="match status" value="1"/>
</dbReference>
<reference evidence="1 2" key="1">
    <citation type="submission" date="2016-03" db="EMBL/GenBank/DDBJ databases">
        <title>Cyphomyrmex costatus WGS genome.</title>
        <authorList>
            <person name="Nygaard S."/>
            <person name="Hu H."/>
            <person name="Boomsma J."/>
            <person name="Zhang G."/>
        </authorList>
    </citation>
    <scope>NUCLEOTIDE SEQUENCE [LARGE SCALE GENOMIC DNA]</scope>
    <source>
        <strain evidence="1">MS0001</strain>
        <tissue evidence="1">Whole body</tissue>
    </source>
</reference>